<comment type="subcellular location">
    <subcellularLocation>
        <location evidence="1">Cytoplasmic vesicle</location>
        <location evidence="1">Autophagosome membrane</location>
        <topology evidence="1">Lipid-anchor</topology>
    </subcellularLocation>
    <subcellularLocation>
        <location evidence="2">Vacuole membrane</location>
        <topology evidence="2">Lipid-anchor</topology>
    </subcellularLocation>
</comment>
<keyword evidence="8" id="KW-0968">Cytoplasmic vesicle</keyword>
<dbReference type="InterPro" id="IPR004241">
    <property type="entry name" value="Atg8-like"/>
</dbReference>
<dbReference type="Pfam" id="PF02991">
    <property type="entry name" value="ATG8"/>
    <property type="match status" value="1"/>
</dbReference>
<dbReference type="Gene3D" id="3.10.20.90">
    <property type="entry name" value="Phosphatidylinositol 3-kinase Catalytic Subunit, Chain A, domain 1"/>
    <property type="match status" value="1"/>
</dbReference>
<evidence type="ECO:0000256" key="6">
    <source>
        <dbReference type="ARBA" id="ARBA00023136"/>
    </source>
</evidence>
<evidence type="ECO:0000256" key="1">
    <source>
        <dbReference type="ARBA" id="ARBA00004512"/>
    </source>
</evidence>
<comment type="similarity">
    <text evidence="3 10">Belongs to the ATG8 family.</text>
</comment>
<feature type="lipid moiety-binding region" description="Phosphatidylserine amidated glycine; alternate" evidence="9">
    <location>
        <position position="466"/>
    </location>
</feature>
<dbReference type="Proteomes" id="UP001287286">
    <property type="component" value="Unassembled WGS sequence"/>
</dbReference>
<reference evidence="12 15" key="4">
    <citation type="journal article" date="2024" name="Microbiol. Resour. Announc.">
        <title>Genome annotations for the ascomycete fungi Trichoderma harzianum, Trichoderma aggressivum, and Purpureocillium lilacinum.</title>
        <authorList>
            <person name="Beijen E.P.W."/>
            <person name="Ohm R.A."/>
        </authorList>
    </citation>
    <scope>NUCLEOTIDE SEQUENCE [LARGE SCALE GENOMIC DNA]</scope>
    <source>
        <strain evidence="12 15">CBS 150709</strain>
    </source>
</reference>
<gene>
    <name evidence="13" type="ORF">PCL_03037</name>
    <name evidence="12" type="ORF">Purlil1_475</name>
</gene>
<dbReference type="GO" id="GO:0048646">
    <property type="term" value="P:anatomical structure formation involved in morphogenesis"/>
    <property type="evidence" value="ECO:0007669"/>
    <property type="project" value="UniProtKB-ARBA"/>
</dbReference>
<reference evidence="13 14" key="2">
    <citation type="journal article" date="2016" name="Front. Microbiol.">
        <title>Genome and transcriptome sequences reveal the specific parasitism of the nematophagous Purpureocillium lilacinum 36-1.</title>
        <authorList>
            <person name="Xie J."/>
            <person name="Li S."/>
            <person name="Mo C."/>
            <person name="Xiao X."/>
            <person name="Peng D."/>
            <person name="Wang G."/>
            <person name="Xiao Y."/>
        </authorList>
    </citation>
    <scope>NUCLEOTIDE SEQUENCE [LARGE SCALE GENOMIC DNA]</scope>
    <source>
        <strain evidence="13 14">36-1</strain>
    </source>
</reference>
<evidence type="ECO:0000313" key="15">
    <source>
        <dbReference type="Proteomes" id="UP001287286"/>
    </source>
</evidence>
<dbReference type="PANTHER" id="PTHR10969">
    <property type="entry name" value="MICROTUBULE-ASSOCIATED PROTEINS 1A/1B LIGHT CHAIN 3-RELATED"/>
    <property type="match status" value="1"/>
</dbReference>
<dbReference type="SUPFAM" id="SSF54236">
    <property type="entry name" value="Ubiquitin-like"/>
    <property type="match status" value="1"/>
</dbReference>
<keyword evidence="6" id="KW-0472">Membrane</keyword>
<proteinExistence type="inferred from homology"/>
<comment type="caution">
    <text evidence="13">The sequence shown here is derived from an EMBL/GenBank/DDBJ whole genome shotgun (WGS) entry which is preliminary data.</text>
</comment>
<evidence type="ECO:0000256" key="9">
    <source>
        <dbReference type="PIRSR" id="PIRSR604241-50"/>
    </source>
</evidence>
<keyword evidence="15" id="KW-1185">Reference proteome</keyword>
<sequence length="468" mass="51180">MTDGRKVAAATGPVKRSTKWRGCRRLGVSFRCQGAVPHRNTAGVSRARWRWLDSGTGNPAAGEDAEHGLHGNDAGRRRSCSLAGLSRAEAQGARAKLAAAASSGAPRSPWRKTKAMEDGRASRGLVSQQVPYPPRPVTAQRKSGTLCACITCRSFVIHHPLRGEASSRRRSSASPLHPARRVPCRGEDLQAGTAGTWILCQSTPTNKYLARRPVRLEGRLALVLRWLKSVPSPLTLTEPAPAWPGLRCESEGGGACCRMVTHPSTQPSPLPPPPAQSLCIVTDRARPSHSLSCFPPQPCPILITQQTHPARHHLSGDSSFLLHPHSARPTANSLISARTTATTSFSETATMRSKFKDEHPFEKRKAEAERIRQKYADRIPVICEKVEKSDIATIDKKKYLVPSDLTVGQFVYVIRKRIKLSPEKAIFIFVDEVLPPTAALMSSIYEEHKDEDGFLYITYSGENTFGSA</sequence>
<dbReference type="FunFam" id="3.10.20.90:FF:000010">
    <property type="entry name" value="Autophagy-related protein"/>
    <property type="match status" value="1"/>
</dbReference>
<evidence type="ECO:0000256" key="2">
    <source>
        <dbReference type="ARBA" id="ARBA00004592"/>
    </source>
</evidence>
<dbReference type="GO" id="GO:0000421">
    <property type="term" value="C:autophagosome membrane"/>
    <property type="evidence" value="ECO:0007669"/>
    <property type="project" value="UniProtKB-SubCell"/>
</dbReference>
<evidence type="ECO:0000256" key="10">
    <source>
        <dbReference type="RuleBase" id="RU004384"/>
    </source>
</evidence>
<organism evidence="13 14">
    <name type="scientific">Purpureocillium lilacinum</name>
    <name type="common">Paecilomyces lilacinus</name>
    <dbReference type="NCBI Taxonomy" id="33203"/>
    <lineage>
        <taxon>Eukaryota</taxon>
        <taxon>Fungi</taxon>
        <taxon>Dikarya</taxon>
        <taxon>Ascomycota</taxon>
        <taxon>Pezizomycotina</taxon>
        <taxon>Sordariomycetes</taxon>
        <taxon>Hypocreomycetidae</taxon>
        <taxon>Hypocreales</taxon>
        <taxon>Ophiocordycipitaceae</taxon>
        <taxon>Purpureocillium</taxon>
    </lineage>
</organism>
<evidence type="ECO:0000256" key="3">
    <source>
        <dbReference type="ARBA" id="ARBA00007293"/>
    </source>
</evidence>
<feature type="compositionally biased region" description="Basic and acidic residues" evidence="11">
    <location>
        <begin position="64"/>
        <end position="76"/>
    </location>
</feature>
<evidence type="ECO:0000256" key="11">
    <source>
        <dbReference type="SAM" id="MobiDB-lite"/>
    </source>
</evidence>
<dbReference type="GO" id="GO:0006914">
    <property type="term" value="P:autophagy"/>
    <property type="evidence" value="ECO:0007669"/>
    <property type="project" value="UniProtKB-KW"/>
</dbReference>
<protein>
    <recommendedName>
        <fullName evidence="10">Autophagy-related protein</fullName>
    </recommendedName>
</protein>
<dbReference type="InterPro" id="IPR029071">
    <property type="entry name" value="Ubiquitin-like_domsf"/>
</dbReference>
<dbReference type="GO" id="GO:0031410">
    <property type="term" value="C:cytoplasmic vesicle"/>
    <property type="evidence" value="ECO:0007669"/>
    <property type="project" value="UniProtKB-KW"/>
</dbReference>
<reference evidence="13" key="1">
    <citation type="submission" date="2015-05" db="EMBL/GenBank/DDBJ databases">
        <authorList>
            <person name="Wang D.B."/>
            <person name="Wang M."/>
        </authorList>
    </citation>
    <scope>NUCLEOTIDE SEQUENCE</scope>
    <source>
        <strain evidence="13">36-1</strain>
    </source>
</reference>
<evidence type="ECO:0000256" key="8">
    <source>
        <dbReference type="ARBA" id="ARBA00023329"/>
    </source>
</evidence>
<keyword evidence="4" id="KW-0926">Vacuole</keyword>
<name>A0A2U3DYD5_PURLI</name>
<dbReference type="EMBL" id="LCWV01000019">
    <property type="protein sequence ID" value="PWI67269.1"/>
    <property type="molecule type" value="Genomic_DNA"/>
</dbReference>
<evidence type="ECO:0000256" key="7">
    <source>
        <dbReference type="ARBA" id="ARBA00023288"/>
    </source>
</evidence>
<evidence type="ECO:0000256" key="5">
    <source>
        <dbReference type="ARBA" id="ARBA00023006"/>
    </source>
</evidence>
<dbReference type="AlphaFoldDB" id="A0A2U3DYD5"/>
<reference evidence="12" key="3">
    <citation type="submission" date="2023-11" db="EMBL/GenBank/DDBJ databases">
        <authorList>
            <person name="Beijen E."/>
            <person name="Ohm R.A."/>
        </authorList>
    </citation>
    <scope>NUCLEOTIDE SEQUENCE</scope>
    <source>
        <strain evidence="12">CBS 150709</strain>
    </source>
</reference>
<dbReference type="CDD" id="cd16128">
    <property type="entry name" value="Ubl_ATG8"/>
    <property type="match status" value="1"/>
</dbReference>
<feature type="region of interest" description="Disordered" evidence="11">
    <location>
        <begin position="55"/>
        <end position="76"/>
    </location>
</feature>
<accession>A0A2U3DYD5</accession>
<evidence type="ECO:0000256" key="4">
    <source>
        <dbReference type="ARBA" id="ARBA00022554"/>
    </source>
</evidence>
<keyword evidence="7 9" id="KW-0449">Lipoprotein</keyword>
<evidence type="ECO:0000313" key="12">
    <source>
        <dbReference type="EMBL" id="KAK4094779.1"/>
    </source>
</evidence>
<dbReference type="EMBL" id="JAWRVI010000002">
    <property type="protein sequence ID" value="KAK4094779.1"/>
    <property type="molecule type" value="Genomic_DNA"/>
</dbReference>
<evidence type="ECO:0000313" key="14">
    <source>
        <dbReference type="Proteomes" id="UP000245956"/>
    </source>
</evidence>
<keyword evidence="5 10" id="KW-0072">Autophagy</keyword>
<evidence type="ECO:0000313" key="13">
    <source>
        <dbReference type="EMBL" id="PWI67269.1"/>
    </source>
</evidence>
<dbReference type="Proteomes" id="UP000245956">
    <property type="component" value="Unassembled WGS sequence"/>
</dbReference>